<gene>
    <name evidence="4" type="ORF">DME_LOCUS7994</name>
</gene>
<feature type="domain" description="EF-hand" evidence="3">
    <location>
        <begin position="45"/>
        <end position="80"/>
    </location>
</feature>
<dbReference type="GO" id="GO:0005509">
    <property type="term" value="F:calcium ion binding"/>
    <property type="evidence" value="ECO:0007669"/>
    <property type="project" value="InterPro"/>
</dbReference>
<evidence type="ECO:0000313" key="7">
    <source>
        <dbReference type="WBParaSite" id="DME_0000398901-mRNA-1"/>
    </source>
</evidence>
<feature type="domain" description="EF-hand" evidence="3">
    <location>
        <begin position="81"/>
        <end position="116"/>
    </location>
</feature>
<dbReference type="InterPro" id="IPR002048">
    <property type="entry name" value="EF_hand_dom"/>
</dbReference>
<dbReference type="SUPFAM" id="SSF47473">
    <property type="entry name" value="EF-hand"/>
    <property type="match status" value="1"/>
</dbReference>
<evidence type="ECO:0000256" key="1">
    <source>
        <dbReference type="ARBA" id="ARBA00022737"/>
    </source>
</evidence>
<protein>
    <submittedName>
        <fullName evidence="7">EF-hand domain-containing protein</fullName>
    </submittedName>
</protein>
<dbReference type="OrthoDB" id="26525at2759"/>
<dbReference type="Gene3D" id="1.10.238.10">
    <property type="entry name" value="EF-hand"/>
    <property type="match status" value="1"/>
</dbReference>
<sequence>MSEKDQIFWDALMCKNDSIKLKHSKKYLKSIDVEHFANQFTIEKKEVEKIYGLFLNIDNDKSGGITATEIAQALGSLGCDVSPKVVQAVMRTTDKNGDGEINFEEFLAVVISKYKLRKNKKYMDEVIKKLAENGDKQVTAENLRDAWSLAIGLKLTLHEANAIIARADVFNNGVVTQENFTKMWKNI</sequence>
<dbReference type="WBParaSite" id="DME_0000398901-mRNA-1">
    <property type="protein sequence ID" value="DME_0000398901-mRNA-1"/>
    <property type="gene ID" value="DME_0000398901"/>
</dbReference>
<dbReference type="AlphaFoldDB" id="A0A0N4UA38"/>
<dbReference type="PROSITE" id="PS50222">
    <property type="entry name" value="EF_HAND_2"/>
    <property type="match status" value="2"/>
</dbReference>
<dbReference type="GO" id="GO:0043226">
    <property type="term" value="C:organelle"/>
    <property type="evidence" value="ECO:0007669"/>
    <property type="project" value="UniProtKB-ARBA"/>
</dbReference>
<name>A0A0N4UA38_DRAME</name>
<dbReference type="STRING" id="318479.A0A0N4UA38"/>
<dbReference type="PANTHER" id="PTHR23050">
    <property type="entry name" value="CALCIUM BINDING PROTEIN"/>
    <property type="match status" value="1"/>
</dbReference>
<keyword evidence="1" id="KW-0677">Repeat</keyword>
<evidence type="ECO:0000259" key="3">
    <source>
        <dbReference type="PROSITE" id="PS50222"/>
    </source>
</evidence>
<evidence type="ECO:0000313" key="6">
    <source>
        <dbReference type="Proteomes" id="UP000274756"/>
    </source>
</evidence>
<dbReference type="PROSITE" id="PS00018">
    <property type="entry name" value="EF_HAND_1"/>
    <property type="match status" value="1"/>
</dbReference>
<accession>A0A0N4UA38</accession>
<dbReference type="SMART" id="SM00054">
    <property type="entry name" value="EFh"/>
    <property type="match status" value="4"/>
</dbReference>
<dbReference type="InterPro" id="IPR018247">
    <property type="entry name" value="EF_Hand_1_Ca_BS"/>
</dbReference>
<dbReference type="Proteomes" id="UP000274756">
    <property type="component" value="Unassembled WGS sequence"/>
</dbReference>
<reference evidence="7" key="1">
    <citation type="submission" date="2017-02" db="UniProtKB">
        <authorList>
            <consortium name="WormBaseParasite"/>
        </authorList>
    </citation>
    <scope>IDENTIFICATION</scope>
</reference>
<dbReference type="Proteomes" id="UP000038040">
    <property type="component" value="Unplaced"/>
</dbReference>
<dbReference type="Pfam" id="PF13499">
    <property type="entry name" value="EF-hand_7"/>
    <property type="match status" value="1"/>
</dbReference>
<organism evidence="5 7">
    <name type="scientific">Dracunculus medinensis</name>
    <name type="common">Guinea worm</name>
    <dbReference type="NCBI Taxonomy" id="318479"/>
    <lineage>
        <taxon>Eukaryota</taxon>
        <taxon>Metazoa</taxon>
        <taxon>Ecdysozoa</taxon>
        <taxon>Nematoda</taxon>
        <taxon>Chromadorea</taxon>
        <taxon>Rhabditida</taxon>
        <taxon>Spirurina</taxon>
        <taxon>Dracunculoidea</taxon>
        <taxon>Dracunculidae</taxon>
        <taxon>Dracunculus</taxon>
    </lineage>
</organism>
<dbReference type="Pfam" id="PF13833">
    <property type="entry name" value="EF-hand_8"/>
    <property type="match status" value="1"/>
</dbReference>
<dbReference type="InterPro" id="IPR050145">
    <property type="entry name" value="Centrin_CML-like"/>
</dbReference>
<dbReference type="CDD" id="cd00051">
    <property type="entry name" value="EFh"/>
    <property type="match status" value="1"/>
</dbReference>
<evidence type="ECO:0000313" key="4">
    <source>
        <dbReference type="EMBL" id="VDN58021.1"/>
    </source>
</evidence>
<keyword evidence="6" id="KW-1185">Reference proteome</keyword>
<dbReference type="FunFam" id="1.10.238.10:FF:000178">
    <property type="entry name" value="Calmodulin-2 A"/>
    <property type="match status" value="1"/>
</dbReference>
<evidence type="ECO:0000313" key="5">
    <source>
        <dbReference type="Proteomes" id="UP000038040"/>
    </source>
</evidence>
<reference evidence="4 6" key="2">
    <citation type="submission" date="2018-11" db="EMBL/GenBank/DDBJ databases">
        <authorList>
            <consortium name="Pathogen Informatics"/>
        </authorList>
    </citation>
    <scope>NUCLEOTIDE SEQUENCE [LARGE SCALE GENOMIC DNA]</scope>
</reference>
<evidence type="ECO:0000256" key="2">
    <source>
        <dbReference type="ARBA" id="ARBA00022837"/>
    </source>
</evidence>
<dbReference type="InterPro" id="IPR011992">
    <property type="entry name" value="EF-hand-dom_pair"/>
</dbReference>
<proteinExistence type="predicted"/>
<dbReference type="EMBL" id="UYYG01001164">
    <property type="protein sequence ID" value="VDN58021.1"/>
    <property type="molecule type" value="Genomic_DNA"/>
</dbReference>
<keyword evidence="2" id="KW-0106">Calcium</keyword>